<feature type="signal peptide" evidence="1">
    <location>
        <begin position="1"/>
        <end position="25"/>
    </location>
</feature>
<dbReference type="InterPro" id="IPR050261">
    <property type="entry name" value="FrsA_esterase"/>
</dbReference>
<accession>A0ABQ6CJA6</accession>
<comment type="caution">
    <text evidence="3">The sequence shown here is derived from an EMBL/GenBank/DDBJ whole genome shotgun (WGS) entry which is preliminary data.</text>
</comment>
<proteinExistence type="predicted"/>
<dbReference type="Pfam" id="PF01738">
    <property type="entry name" value="DLH"/>
    <property type="match status" value="1"/>
</dbReference>
<dbReference type="SUPFAM" id="SSF53474">
    <property type="entry name" value="alpha/beta-Hydrolases"/>
    <property type="match status" value="1"/>
</dbReference>
<evidence type="ECO:0000313" key="3">
    <source>
        <dbReference type="EMBL" id="GLS20456.1"/>
    </source>
</evidence>
<dbReference type="PANTHER" id="PTHR22946:SF4">
    <property type="entry name" value="ESTERASE FRSA"/>
    <property type="match status" value="1"/>
</dbReference>
<evidence type="ECO:0000256" key="1">
    <source>
        <dbReference type="SAM" id="SignalP"/>
    </source>
</evidence>
<dbReference type="Proteomes" id="UP001156882">
    <property type="component" value="Unassembled WGS sequence"/>
</dbReference>
<dbReference type="PANTHER" id="PTHR22946">
    <property type="entry name" value="DIENELACTONE HYDROLASE DOMAIN-CONTAINING PROTEIN-RELATED"/>
    <property type="match status" value="1"/>
</dbReference>
<dbReference type="InterPro" id="IPR002925">
    <property type="entry name" value="Dienelactn_hydro"/>
</dbReference>
<dbReference type="RefSeq" id="WP_284313540.1">
    <property type="nucleotide sequence ID" value="NZ_BSPC01000028.1"/>
</dbReference>
<feature type="chain" id="PRO_5047361206" evidence="1">
    <location>
        <begin position="26"/>
        <end position="267"/>
    </location>
</feature>
<protein>
    <submittedName>
        <fullName evidence="3">DeoR family transcriptional regulator</fullName>
    </submittedName>
</protein>
<reference evidence="4" key="1">
    <citation type="journal article" date="2019" name="Int. J. Syst. Evol. Microbiol.">
        <title>The Global Catalogue of Microorganisms (GCM) 10K type strain sequencing project: providing services to taxonomists for standard genome sequencing and annotation.</title>
        <authorList>
            <consortium name="The Broad Institute Genomics Platform"/>
            <consortium name="The Broad Institute Genome Sequencing Center for Infectious Disease"/>
            <person name="Wu L."/>
            <person name="Ma J."/>
        </authorList>
    </citation>
    <scope>NUCLEOTIDE SEQUENCE [LARGE SCALE GENOMIC DNA]</scope>
    <source>
        <strain evidence="4">NBRC 101365</strain>
    </source>
</reference>
<sequence>MRLIHRFLFALIALAAVAAAQPALAKMVAKPIDWTLDGTAFHSYLVYDDTGTAKRPGLVMVPNWYGVTDIAIKKAEMIAGKDYVILLTDMYGASVRPKNDDEAQAAIAPLTKDRTQMRKRINYALDQLKAQASGAPIDTARLAAIGFCFGGASVLDLARSGADIKAVVAFHGVLATDDPALAKNIKARVLAMNGADDVGTMPQAPAFLDEMKSSPADWRFAVIGHAVHCFTETEATAATGNCRYDAKAAKESYAMMHAWLAETFAKS</sequence>
<organism evidence="3 4">
    <name type="scientific">Labrys miyagiensis</name>
    <dbReference type="NCBI Taxonomy" id="346912"/>
    <lineage>
        <taxon>Bacteria</taxon>
        <taxon>Pseudomonadati</taxon>
        <taxon>Pseudomonadota</taxon>
        <taxon>Alphaproteobacteria</taxon>
        <taxon>Hyphomicrobiales</taxon>
        <taxon>Xanthobacteraceae</taxon>
        <taxon>Labrys</taxon>
    </lineage>
</organism>
<keyword evidence="4" id="KW-1185">Reference proteome</keyword>
<keyword evidence="1" id="KW-0732">Signal</keyword>
<evidence type="ECO:0000259" key="2">
    <source>
        <dbReference type="Pfam" id="PF01738"/>
    </source>
</evidence>
<dbReference type="InterPro" id="IPR029058">
    <property type="entry name" value="AB_hydrolase_fold"/>
</dbReference>
<feature type="domain" description="Dienelactone hydrolase" evidence="2">
    <location>
        <begin position="50"/>
        <end position="262"/>
    </location>
</feature>
<evidence type="ECO:0000313" key="4">
    <source>
        <dbReference type="Proteomes" id="UP001156882"/>
    </source>
</evidence>
<dbReference type="EMBL" id="BSPC01000028">
    <property type="protein sequence ID" value="GLS20456.1"/>
    <property type="molecule type" value="Genomic_DNA"/>
</dbReference>
<name>A0ABQ6CJA6_9HYPH</name>
<gene>
    <name evidence="3" type="ORF">GCM10007874_34730</name>
</gene>
<dbReference type="Gene3D" id="3.40.50.1820">
    <property type="entry name" value="alpha/beta hydrolase"/>
    <property type="match status" value="1"/>
</dbReference>